<dbReference type="OrthoDB" id="9762913at2"/>
<comment type="similarity">
    <text evidence="1">Belongs to the aldehyde dehydrogenase family.</text>
</comment>
<dbReference type="Gene3D" id="3.40.309.10">
    <property type="entry name" value="Aldehyde Dehydrogenase, Chain A, domain 2"/>
    <property type="match status" value="1"/>
</dbReference>
<organism evidence="5 6">
    <name type="scientific">Flavobacterium endophyticum</name>
    <dbReference type="NCBI Taxonomy" id="1540163"/>
    <lineage>
        <taxon>Bacteria</taxon>
        <taxon>Pseudomonadati</taxon>
        <taxon>Bacteroidota</taxon>
        <taxon>Flavobacteriia</taxon>
        <taxon>Flavobacteriales</taxon>
        <taxon>Flavobacteriaceae</taxon>
        <taxon>Flavobacterium</taxon>
    </lineage>
</organism>
<reference evidence="5 6" key="1">
    <citation type="submission" date="2018-10" db="EMBL/GenBank/DDBJ databases">
        <title>Genomic Encyclopedia of Archaeal and Bacterial Type Strains, Phase II (KMG-II): from individual species to whole genera.</title>
        <authorList>
            <person name="Goeker M."/>
        </authorList>
    </citation>
    <scope>NUCLEOTIDE SEQUENCE [LARGE SCALE GENOMIC DNA]</scope>
    <source>
        <strain evidence="5 6">DSM 29537</strain>
    </source>
</reference>
<dbReference type="EMBL" id="RBLC01000007">
    <property type="protein sequence ID" value="RKS17908.1"/>
    <property type="molecule type" value="Genomic_DNA"/>
</dbReference>
<dbReference type="Gene3D" id="3.40.605.10">
    <property type="entry name" value="Aldehyde Dehydrogenase, Chain A, domain 1"/>
    <property type="match status" value="1"/>
</dbReference>
<dbReference type="GO" id="GO:0004777">
    <property type="term" value="F:succinate-semialdehyde dehydrogenase (NAD+) activity"/>
    <property type="evidence" value="ECO:0007669"/>
    <property type="project" value="TreeGrafter"/>
</dbReference>
<proteinExistence type="inferred from homology"/>
<dbReference type="InterPro" id="IPR016161">
    <property type="entry name" value="Ald_DH/histidinol_DH"/>
</dbReference>
<dbReference type="RefSeq" id="WP_121377618.1">
    <property type="nucleotide sequence ID" value="NZ_RBLC01000007.1"/>
</dbReference>
<dbReference type="Pfam" id="PF00171">
    <property type="entry name" value="Aldedh"/>
    <property type="match status" value="1"/>
</dbReference>
<evidence type="ECO:0000313" key="6">
    <source>
        <dbReference type="Proteomes" id="UP000277579"/>
    </source>
</evidence>
<evidence type="ECO:0000313" key="5">
    <source>
        <dbReference type="EMBL" id="RKS17908.1"/>
    </source>
</evidence>
<dbReference type="PANTHER" id="PTHR43217:SF2">
    <property type="entry name" value="SUCCINATE-SEMIALDEHYDE DEHYDROGENASE [NADP(+)]"/>
    <property type="match status" value="1"/>
</dbReference>
<evidence type="ECO:0000256" key="3">
    <source>
        <dbReference type="ARBA" id="ARBA00023002"/>
    </source>
</evidence>
<dbReference type="PANTHER" id="PTHR43217">
    <property type="entry name" value="SUCCINATE SEMIALDEHYDE DEHYDROGENASE [NAD(P)+] SAD"/>
    <property type="match status" value="1"/>
</dbReference>
<dbReference type="InterPro" id="IPR044148">
    <property type="entry name" value="ALDH_GabD1-like"/>
</dbReference>
<feature type="domain" description="Aldehyde dehydrogenase" evidence="4">
    <location>
        <begin position="3"/>
        <end position="450"/>
    </location>
</feature>
<evidence type="ECO:0000259" key="4">
    <source>
        <dbReference type="Pfam" id="PF00171"/>
    </source>
</evidence>
<gene>
    <name evidence="5" type="ORF">CLV94_3350</name>
</gene>
<comment type="caution">
    <text evidence="5">The sequence shown here is derived from an EMBL/GenBank/DDBJ whole genome shotgun (WGS) entry which is preliminary data.</text>
</comment>
<dbReference type="FunFam" id="3.40.309.10:FF:000009">
    <property type="entry name" value="Aldehyde dehydrogenase A"/>
    <property type="match status" value="1"/>
</dbReference>
<evidence type="ECO:0000256" key="1">
    <source>
        <dbReference type="ARBA" id="ARBA00009986"/>
    </source>
</evidence>
<dbReference type="InterPro" id="IPR016162">
    <property type="entry name" value="Ald_DH_N"/>
</dbReference>
<dbReference type="Proteomes" id="UP000277579">
    <property type="component" value="Unassembled WGS sequence"/>
</dbReference>
<dbReference type="InterPro" id="IPR047110">
    <property type="entry name" value="GABD/Sad-like"/>
</dbReference>
<evidence type="ECO:0000256" key="2">
    <source>
        <dbReference type="ARBA" id="ARBA00022857"/>
    </source>
</evidence>
<keyword evidence="2" id="KW-0521">NADP</keyword>
<accession>A0A495LXQ3</accession>
<dbReference type="SUPFAM" id="SSF53720">
    <property type="entry name" value="ALDH-like"/>
    <property type="match status" value="1"/>
</dbReference>
<dbReference type="CDD" id="cd07100">
    <property type="entry name" value="ALDH_SSADH1_GabD1"/>
    <property type="match status" value="1"/>
</dbReference>
<sequence length="456" mass="50081">MAIQTINPYNNKEVKSFEEFSAETVEQKIAQADQTYQVWKSVPVKERSKLLMNVASILRKRKEELAKLITLEMGKLIAQSEAEIDMCASVYEYYAQNAATFLEDKPIEVKDGKAFVRYTPIGIILAVEPWNYPFNQVARVAAPNIMAGNVIMVKHASNVPQCAQAIEEIFRQAGAKEGIYTNLFLSNPKIAKIAEDPRIVGMSLTGSEKAGSSLAEAAGKNLKKSVLELGGSDPFIVLEDADLDKAVQNAVKGRFGNMGQACTSSKRIIVVEEIADKFLEKFKEKLTGLKIGDPMERDTQVGPLSSEEAAKKIEEQVNETIKAGAKVVLGGKRIAREGAFFEPTILTDIKPGMVAYHEEIFGPVASFYKVKDEKEAIALANDSTFGLGGSVFSQNIDRAIEVASQIETGMIFINEHAASRPDLPFGGTKRSGYGRELSELGIEEFVNKKLIRISDR</sequence>
<protein>
    <submittedName>
        <fullName evidence="5">Succinate-semialdehyde dehydrogenase/glutarate-semialdehyde dehydrogenase</fullName>
    </submittedName>
</protein>
<dbReference type="GO" id="GO:0004030">
    <property type="term" value="F:aldehyde dehydrogenase [NAD(P)+] activity"/>
    <property type="evidence" value="ECO:0007669"/>
    <property type="project" value="InterPro"/>
</dbReference>
<keyword evidence="6" id="KW-1185">Reference proteome</keyword>
<dbReference type="InterPro" id="IPR015590">
    <property type="entry name" value="Aldehyde_DH_dom"/>
</dbReference>
<dbReference type="InterPro" id="IPR016163">
    <property type="entry name" value="Ald_DH_C"/>
</dbReference>
<dbReference type="AlphaFoldDB" id="A0A495LXQ3"/>
<keyword evidence="3" id="KW-0560">Oxidoreductase</keyword>
<name>A0A495LXQ3_9FLAO</name>
<dbReference type="FunFam" id="3.40.605.10:FF:000012">
    <property type="entry name" value="NAD-dependent succinate-semialdehyde dehydrogenase"/>
    <property type="match status" value="1"/>
</dbReference>